<dbReference type="InterPro" id="IPR017665">
    <property type="entry name" value="Guanylate_kinase"/>
</dbReference>
<dbReference type="HAMAP" id="MF_00328">
    <property type="entry name" value="Guanylate_kinase"/>
    <property type="match status" value="1"/>
</dbReference>
<dbReference type="EC" id="2.7.4.8" evidence="2 9"/>
<dbReference type="SMART" id="SM00072">
    <property type="entry name" value="GuKc"/>
    <property type="match status" value="1"/>
</dbReference>
<dbReference type="GO" id="GO:0005524">
    <property type="term" value="F:ATP binding"/>
    <property type="evidence" value="ECO:0007669"/>
    <property type="project" value="UniProtKB-UniRule"/>
</dbReference>
<dbReference type="PANTHER" id="PTHR23117">
    <property type="entry name" value="GUANYLATE KINASE-RELATED"/>
    <property type="match status" value="1"/>
</dbReference>
<dbReference type="KEGG" id="ccah:DWG20_02345"/>
<evidence type="ECO:0000259" key="10">
    <source>
        <dbReference type="PROSITE" id="PS50052"/>
    </source>
</evidence>
<keyword evidence="6 9" id="KW-0418">Kinase</keyword>
<dbReference type="Pfam" id="PF00625">
    <property type="entry name" value="Guanylate_kin"/>
    <property type="match status" value="1"/>
</dbReference>
<dbReference type="NCBIfam" id="TIGR03263">
    <property type="entry name" value="guanyl_kin"/>
    <property type="match status" value="1"/>
</dbReference>
<dbReference type="InterPro" id="IPR008145">
    <property type="entry name" value="GK/Ca_channel_bsu"/>
</dbReference>
<dbReference type="FunFam" id="3.30.63.10:FF:000002">
    <property type="entry name" value="Guanylate kinase 1"/>
    <property type="match status" value="1"/>
</dbReference>
<dbReference type="Proteomes" id="UP000254537">
    <property type="component" value="Chromosome"/>
</dbReference>
<organism evidence="11 12">
    <name type="scientific">Crenobacter cavernae</name>
    <dbReference type="NCBI Taxonomy" id="2290923"/>
    <lineage>
        <taxon>Bacteria</taxon>
        <taxon>Pseudomonadati</taxon>
        <taxon>Pseudomonadota</taxon>
        <taxon>Betaproteobacteria</taxon>
        <taxon>Neisseriales</taxon>
        <taxon>Neisseriaceae</taxon>
        <taxon>Crenobacter</taxon>
    </lineage>
</organism>
<keyword evidence="5 9" id="KW-0547">Nucleotide-binding</keyword>
<comment type="catalytic activity">
    <reaction evidence="9">
        <text>GMP + ATP = GDP + ADP</text>
        <dbReference type="Rhea" id="RHEA:20780"/>
        <dbReference type="ChEBI" id="CHEBI:30616"/>
        <dbReference type="ChEBI" id="CHEBI:58115"/>
        <dbReference type="ChEBI" id="CHEBI:58189"/>
        <dbReference type="ChEBI" id="CHEBI:456216"/>
        <dbReference type="EC" id="2.7.4.8"/>
    </reaction>
</comment>
<evidence type="ECO:0000256" key="6">
    <source>
        <dbReference type="ARBA" id="ARBA00022777"/>
    </source>
</evidence>
<comment type="similarity">
    <text evidence="1 9">Belongs to the guanylate kinase family.</text>
</comment>
<dbReference type="OrthoDB" id="9808150at2"/>
<evidence type="ECO:0000256" key="7">
    <source>
        <dbReference type="ARBA" id="ARBA00022840"/>
    </source>
</evidence>
<evidence type="ECO:0000256" key="5">
    <source>
        <dbReference type="ARBA" id="ARBA00022741"/>
    </source>
</evidence>
<keyword evidence="9" id="KW-0963">Cytoplasm</keyword>
<dbReference type="Gene3D" id="3.40.50.300">
    <property type="entry name" value="P-loop containing nucleotide triphosphate hydrolases"/>
    <property type="match status" value="1"/>
</dbReference>
<comment type="function">
    <text evidence="9">Essential for recycling GMP and indirectly, cGMP.</text>
</comment>
<dbReference type="InterPro" id="IPR008144">
    <property type="entry name" value="Guanylate_kin-like_dom"/>
</dbReference>
<proteinExistence type="inferred from homology"/>
<dbReference type="PROSITE" id="PS50052">
    <property type="entry name" value="GUANYLATE_KINASE_2"/>
    <property type="match status" value="1"/>
</dbReference>
<dbReference type="GO" id="GO:0004385">
    <property type="term" value="F:GMP kinase activity"/>
    <property type="evidence" value="ECO:0007669"/>
    <property type="project" value="UniProtKB-UniRule"/>
</dbReference>
<accession>A0A345Y357</accession>
<dbReference type="EMBL" id="CP031337">
    <property type="protein sequence ID" value="AXK38359.1"/>
    <property type="molecule type" value="Genomic_DNA"/>
</dbReference>
<dbReference type="Gene3D" id="3.30.63.10">
    <property type="entry name" value="Guanylate Kinase phosphate binding domain"/>
    <property type="match status" value="1"/>
</dbReference>
<evidence type="ECO:0000256" key="3">
    <source>
        <dbReference type="ARBA" id="ARBA00016296"/>
    </source>
</evidence>
<keyword evidence="7 9" id="KW-0067">ATP-binding</keyword>
<comment type="subcellular location">
    <subcellularLocation>
        <location evidence="9">Cytoplasm</location>
    </subcellularLocation>
</comment>
<feature type="domain" description="Guanylate kinase-like" evidence="10">
    <location>
        <begin position="6"/>
        <end position="184"/>
    </location>
</feature>
<dbReference type="PANTHER" id="PTHR23117:SF13">
    <property type="entry name" value="GUANYLATE KINASE"/>
    <property type="match status" value="1"/>
</dbReference>
<dbReference type="CDD" id="cd00071">
    <property type="entry name" value="GMPK"/>
    <property type="match status" value="1"/>
</dbReference>
<sequence length="208" mass="23155">MAKAGGNIYIVTAPSGAGKTTLVAALLAAEPGVKLSVSYTTRAPREGEEGGVHYHFVDRETFLARLEGGEFLEYAEVYGQYYGTSSNWIRERLAEWDDILLEIDWQGAEQVRKAFPEAISIFILPPSIEELEARLRGRATDSHEVIERRLAVVRSEIDHVGSFEYVLVNDDIEVAKQDLISIIRAERLRAVKQLARHSALIATMKSPA</sequence>
<dbReference type="SUPFAM" id="SSF52540">
    <property type="entry name" value="P-loop containing nucleoside triphosphate hydrolases"/>
    <property type="match status" value="1"/>
</dbReference>
<evidence type="ECO:0000313" key="12">
    <source>
        <dbReference type="Proteomes" id="UP000254537"/>
    </source>
</evidence>
<gene>
    <name evidence="9" type="primary">gmk</name>
    <name evidence="11" type="ORF">DWG20_02345</name>
</gene>
<keyword evidence="4 9" id="KW-0808">Transferase</keyword>
<dbReference type="AlphaFoldDB" id="A0A345Y357"/>
<evidence type="ECO:0000256" key="4">
    <source>
        <dbReference type="ARBA" id="ARBA00022679"/>
    </source>
</evidence>
<dbReference type="InterPro" id="IPR020590">
    <property type="entry name" value="Guanylate_kinase_CS"/>
</dbReference>
<evidence type="ECO:0000256" key="9">
    <source>
        <dbReference type="HAMAP-Rule" id="MF_00328"/>
    </source>
</evidence>
<dbReference type="PROSITE" id="PS00856">
    <property type="entry name" value="GUANYLATE_KINASE_1"/>
    <property type="match status" value="1"/>
</dbReference>
<dbReference type="InterPro" id="IPR027417">
    <property type="entry name" value="P-loop_NTPase"/>
</dbReference>
<name>A0A345Y357_9NEIS</name>
<evidence type="ECO:0000313" key="11">
    <source>
        <dbReference type="EMBL" id="AXK38359.1"/>
    </source>
</evidence>
<dbReference type="RefSeq" id="WP_115432241.1">
    <property type="nucleotide sequence ID" value="NZ_CP031337.1"/>
</dbReference>
<feature type="binding site" evidence="9">
    <location>
        <begin position="13"/>
        <end position="20"/>
    </location>
    <ligand>
        <name>ATP</name>
        <dbReference type="ChEBI" id="CHEBI:30616"/>
    </ligand>
</feature>
<dbReference type="GO" id="GO:0005829">
    <property type="term" value="C:cytosol"/>
    <property type="evidence" value="ECO:0007669"/>
    <property type="project" value="TreeGrafter"/>
</dbReference>
<reference evidence="11 12" key="1">
    <citation type="submission" date="2018-07" db="EMBL/GenBank/DDBJ databases">
        <title>Crenobacter cavernae sp. nov., isolated from a karst cave.</title>
        <authorList>
            <person name="Zhu H."/>
        </authorList>
    </citation>
    <scope>NUCLEOTIDE SEQUENCE [LARGE SCALE GENOMIC DNA]</scope>
    <source>
        <strain evidence="11 12">K1W11S-77</strain>
    </source>
</reference>
<evidence type="ECO:0000256" key="1">
    <source>
        <dbReference type="ARBA" id="ARBA00005790"/>
    </source>
</evidence>
<evidence type="ECO:0000256" key="8">
    <source>
        <dbReference type="ARBA" id="ARBA00030128"/>
    </source>
</evidence>
<evidence type="ECO:0000256" key="2">
    <source>
        <dbReference type="ARBA" id="ARBA00012961"/>
    </source>
</evidence>
<protein>
    <recommendedName>
        <fullName evidence="3 9">Guanylate kinase</fullName>
        <ecNumber evidence="2 9">2.7.4.8</ecNumber>
    </recommendedName>
    <alternativeName>
        <fullName evidence="8 9">GMP kinase</fullName>
    </alternativeName>
</protein>